<evidence type="ECO:0000256" key="3">
    <source>
        <dbReference type="ARBA" id="ARBA00022729"/>
    </source>
</evidence>
<comment type="subcellular location">
    <subcellularLocation>
        <location evidence="1">Secreted</location>
    </subcellularLocation>
</comment>
<evidence type="ECO:0000256" key="4">
    <source>
        <dbReference type="ARBA" id="ARBA00023157"/>
    </source>
</evidence>
<dbReference type="GO" id="GO:0006952">
    <property type="term" value="P:defense response"/>
    <property type="evidence" value="ECO:0007669"/>
    <property type="project" value="InterPro"/>
</dbReference>
<dbReference type="PANTHER" id="PTHR33147:SF147">
    <property type="entry name" value="KNOTTIN, SCORPION TOXIN"/>
    <property type="match status" value="1"/>
</dbReference>
<keyword evidence="3 5" id="KW-0732">Signal</keyword>
<dbReference type="GO" id="GO:0005576">
    <property type="term" value="C:extracellular region"/>
    <property type="evidence" value="ECO:0007669"/>
    <property type="project" value="UniProtKB-SubCell"/>
</dbReference>
<feature type="signal peptide" evidence="5">
    <location>
        <begin position="1"/>
        <end position="24"/>
    </location>
</feature>
<dbReference type="SUPFAM" id="SSF57095">
    <property type="entry name" value="Scorpion toxin-like"/>
    <property type="match status" value="1"/>
</dbReference>
<dbReference type="PANTHER" id="PTHR33147">
    <property type="entry name" value="DEFENSIN-LIKE PROTEIN 1"/>
    <property type="match status" value="1"/>
</dbReference>
<proteinExistence type="predicted"/>
<dbReference type="SMART" id="SM00505">
    <property type="entry name" value="Knot1"/>
    <property type="match status" value="1"/>
</dbReference>
<dbReference type="InterPro" id="IPR008176">
    <property type="entry name" value="Defensin_plant"/>
</dbReference>
<feature type="chain" id="PRO_5042057078" description="Knottins-like domain-containing protein" evidence="5">
    <location>
        <begin position="25"/>
        <end position="81"/>
    </location>
</feature>
<organism evidence="7 8">
    <name type="scientific">Daucus carota subsp. sativus</name>
    <name type="common">Carrot</name>
    <dbReference type="NCBI Taxonomy" id="79200"/>
    <lineage>
        <taxon>Eukaryota</taxon>
        <taxon>Viridiplantae</taxon>
        <taxon>Streptophyta</taxon>
        <taxon>Embryophyta</taxon>
        <taxon>Tracheophyta</taxon>
        <taxon>Spermatophyta</taxon>
        <taxon>Magnoliopsida</taxon>
        <taxon>eudicotyledons</taxon>
        <taxon>Gunneridae</taxon>
        <taxon>Pentapetalae</taxon>
        <taxon>asterids</taxon>
        <taxon>campanulids</taxon>
        <taxon>Apiales</taxon>
        <taxon>Apiaceae</taxon>
        <taxon>Apioideae</taxon>
        <taxon>Scandiceae</taxon>
        <taxon>Daucinae</taxon>
        <taxon>Daucus</taxon>
        <taxon>Daucus sect. Daucus</taxon>
    </lineage>
</organism>
<evidence type="ECO:0000259" key="6">
    <source>
        <dbReference type="SMART" id="SM00505"/>
    </source>
</evidence>
<evidence type="ECO:0000256" key="5">
    <source>
        <dbReference type="SAM" id="SignalP"/>
    </source>
</evidence>
<dbReference type="EMBL" id="CP093351">
    <property type="protein sequence ID" value="WOH13774.1"/>
    <property type="molecule type" value="Genomic_DNA"/>
</dbReference>
<dbReference type="Pfam" id="PF00304">
    <property type="entry name" value="Gamma-thionin"/>
    <property type="match status" value="1"/>
</dbReference>
<protein>
    <recommendedName>
        <fullName evidence="6">Knottins-like domain-containing protein</fullName>
    </recommendedName>
</protein>
<keyword evidence="4" id="KW-1015">Disulfide bond</keyword>
<evidence type="ECO:0000256" key="1">
    <source>
        <dbReference type="ARBA" id="ARBA00004613"/>
    </source>
</evidence>
<feature type="domain" description="Knottins-like" evidence="6">
    <location>
        <begin position="32"/>
        <end position="81"/>
    </location>
</feature>
<dbReference type="Proteomes" id="UP000077755">
    <property type="component" value="Chromosome 9"/>
</dbReference>
<dbReference type="Gene3D" id="3.30.30.10">
    <property type="entry name" value="Knottin, scorpion toxin-like"/>
    <property type="match status" value="1"/>
</dbReference>
<evidence type="ECO:0000313" key="7">
    <source>
        <dbReference type="EMBL" id="WOH13774.1"/>
    </source>
</evidence>
<evidence type="ECO:0000313" key="8">
    <source>
        <dbReference type="Proteomes" id="UP000077755"/>
    </source>
</evidence>
<keyword evidence="8" id="KW-1185">Reference proteome</keyword>
<dbReference type="AlphaFoldDB" id="A0AAF1BBQ3"/>
<dbReference type="InterPro" id="IPR036574">
    <property type="entry name" value="Scorpion_toxin-like_sf"/>
</dbReference>
<reference evidence="7" key="2">
    <citation type="submission" date="2022-03" db="EMBL/GenBank/DDBJ databases">
        <title>Draft title - Genomic analysis of global carrot germplasm unveils the trajectory of domestication and the origin of high carotenoid orange carrot.</title>
        <authorList>
            <person name="Iorizzo M."/>
            <person name="Ellison S."/>
            <person name="Senalik D."/>
            <person name="Macko-Podgorni A."/>
            <person name="Grzebelus D."/>
            <person name="Bostan H."/>
            <person name="Rolling W."/>
            <person name="Curaba J."/>
            <person name="Simon P."/>
        </authorList>
    </citation>
    <scope>NUCLEOTIDE SEQUENCE</scope>
    <source>
        <tissue evidence="7">Leaf</tissue>
    </source>
</reference>
<name>A0AAF1BBQ3_DAUCS</name>
<dbReference type="InterPro" id="IPR003614">
    <property type="entry name" value="Knottins"/>
</dbReference>
<keyword evidence="2" id="KW-0964">Secreted</keyword>
<reference evidence="7" key="1">
    <citation type="journal article" date="2016" name="Nat. Genet.">
        <title>A high-quality carrot genome assembly provides new insights into carotenoid accumulation and asterid genome evolution.</title>
        <authorList>
            <person name="Iorizzo M."/>
            <person name="Ellison S."/>
            <person name="Senalik D."/>
            <person name="Zeng P."/>
            <person name="Satapoomin P."/>
            <person name="Huang J."/>
            <person name="Bowman M."/>
            <person name="Iovene M."/>
            <person name="Sanseverino W."/>
            <person name="Cavagnaro P."/>
            <person name="Yildiz M."/>
            <person name="Macko-Podgorni A."/>
            <person name="Moranska E."/>
            <person name="Grzebelus E."/>
            <person name="Grzebelus D."/>
            <person name="Ashrafi H."/>
            <person name="Zheng Z."/>
            <person name="Cheng S."/>
            <person name="Spooner D."/>
            <person name="Van Deynze A."/>
            <person name="Simon P."/>
        </authorList>
    </citation>
    <scope>NUCLEOTIDE SEQUENCE</scope>
    <source>
        <tissue evidence="7">Leaf</tissue>
    </source>
</reference>
<evidence type="ECO:0000256" key="2">
    <source>
        <dbReference type="ARBA" id="ARBA00022525"/>
    </source>
</evidence>
<dbReference type="PROSITE" id="PS00940">
    <property type="entry name" value="GAMMA_THIONIN"/>
    <property type="match status" value="1"/>
</dbReference>
<accession>A0AAF1BBQ3</accession>
<sequence>MAQKVNSALIFSAIFVLFLVASYSEVVYPEALCERASQTWTGKCQHTDHCDNQCIQWENARHGACHKRGGNWKCFCYFDHC</sequence>
<gene>
    <name evidence="7" type="ORF">DCAR_0933285</name>
</gene>